<feature type="transmembrane region" description="Helical" evidence="10">
    <location>
        <begin position="123"/>
        <end position="144"/>
    </location>
</feature>
<evidence type="ECO:0000313" key="13">
    <source>
        <dbReference type="Proteomes" id="UP001345013"/>
    </source>
</evidence>
<keyword evidence="5 8" id="KW-0406">Ion transport</keyword>
<feature type="transmembrane region" description="Helical" evidence="10">
    <location>
        <begin position="164"/>
        <end position="186"/>
    </location>
</feature>
<keyword evidence="13" id="KW-1185">Reference proteome</keyword>
<dbReference type="GO" id="GO:0034220">
    <property type="term" value="P:monoatomic ion transmembrane transport"/>
    <property type="evidence" value="ECO:0007669"/>
    <property type="project" value="UniProtKB-KW"/>
</dbReference>
<evidence type="ECO:0000256" key="6">
    <source>
        <dbReference type="ARBA" id="ARBA00023136"/>
    </source>
</evidence>
<comment type="subcellular location">
    <subcellularLocation>
        <location evidence="1">Membrane</location>
        <topology evidence="1">Multi-pass membrane protein</topology>
    </subcellularLocation>
</comment>
<dbReference type="InterPro" id="IPR003280">
    <property type="entry name" value="2pore_dom_K_chnl"/>
</dbReference>
<evidence type="ECO:0000256" key="5">
    <source>
        <dbReference type="ARBA" id="ARBA00023065"/>
    </source>
</evidence>
<evidence type="ECO:0000256" key="3">
    <source>
        <dbReference type="ARBA" id="ARBA00022692"/>
    </source>
</evidence>
<feature type="region of interest" description="Disordered" evidence="9">
    <location>
        <begin position="467"/>
        <end position="523"/>
    </location>
</feature>
<dbReference type="PRINTS" id="PR01333">
    <property type="entry name" value="2POREKCHANEL"/>
</dbReference>
<name>A0ABR0KML7_9EURO</name>
<evidence type="ECO:0000256" key="10">
    <source>
        <dbReference type="SAM" id="Phobius"/>
    </source>
</evidence>
<keyword evidence="7 8" id="KW-0407">Ion channel</keyword>
<evidence type="ECO:0000313" key="12">
    <source>
        <dbReference type="EMBL" id="KAK5100830.1"/>
    </source>
</evidence>
<keyword evidence="6 10" id="KW-0472">Membrane</keyword>
<evidence type="ECO:0000259" key="11">
    <source>
        <dbReference type="Pfam" id="PF07885"/>
    </source>
</evidence>
<organism evidence="12 13">
    <name type="scientific">Lithohypha guttulata</name>
    <dbReference type="NCBI Taxonomy" id="1690604"/>
    <lineage>
        <taxon>Eukaryota</taxon>
        <taxon>Fungi</taxon>
        <taxon>Dikarya</taxon>
        <taxon>Ascomycota</taxon>
        <taxon>Pezizomycotina</taxon>
        <taxon>Eurotiomycetes</taxon>
        <taxon>Chaetothyriomycetidae</taxon>
        <taxon>Chaetothyriales</taxon>
        <taxon>Trichomeriaceae</taxon>
        <taxon>Lithohypha</taxon>
    </lineage>
</organism>
<evidence type="ECO:0000256" key="2">
    <source>
        <dbReference type="ARBA" id="ARBA00022448"/>
    </source>
</evidence>
<evidence type="ECO:0000256" key="8">
    <source>
        <dbReference type="RuleBase" id="RU003857"/>
    </source>
</evidence>
<keyword evidence="4 10" id="KW-1133">Transmembrane helix</keyword>
<dbReference type="SUPFAM" id="SSF81324">
    <property type="entry name" value="Voltage-gated potassium channels"/>
    <property type="match status" value="2"/>
</dbReference>
<feature type="transmembrane region" description="Helical" evidence="10">
    <location>
        <begin position="388"/>
        <end position="407"/>
    </location>
</feature>
<dbReference type="EMBL" id="JAVRRG010000005">
    <property type="protein sequence ID" value="KAK5100830.1"/>
    <property type="molecule type" value="Genomic_DNA"/>
</dbReference>
<comment type="similarity">
    <text evidence="8">Belongs to the two pore domain potassium channel (TC 1.A.1.8) family.</text>
</comment>
<evidence type="ECO:0000256" key="7">
    <source>
        <dbReference type="ARBA" id="ARBA00023303"/>
    </source>
</evidence>
<feature type="transmembrane region" description="Helical" evidence="10">
    <location>
        <begin position="206"/>
        <end position="224"/>
    </location>
</feature>
<feature type="transmembrane region" description="Helical" evidence="10">
    <location>
        <begin position="351"/>
        <end position="376"/>
    </location>
</feature>
<feature type="transmembrane region" description="Helical" evidence="10">
    <location>
        <begin position="413"/>
        <end position="436"/>
    </location>
</feature>
<evidence type="ECO:0000256" key="1">
    <source>
        <dbReference type="ARBA" id="ARBA00004141"/>
    </source>
</evidence>
<dbReference type="InterPro" id="IPR013099">
    <property type="entry name" value="K_chnl_dom"/>
</dbReference>
<gene>
    <name evidence="12" type="primary">TOK1_1</name>
    <name evidence="12" type="ORF">LTR24_000677</name>
</gene>
<accession>A0ABR0KML7</accession>
<sequence>MNGRPGSDADTTVEDENPQAYVPKGEKEAEDDHLAPAHWWFTTTLFPLVGATFGPLANMFNICALIGNWRIILDPSTIQDEADGAHIPDPAWEYAVNALALATAVVANLALLLHVLGRLKFPIAQPITIIGWYVSSLLSIGLVASAPSQMTLPAGEERTFAQAYYYACFAGAPNFILATLMAATAWSVYRSGISREYKLTMAQRTLMLQVITFIGYLLCAAAVYMRIEGWLYLDAVYWVDVTLFTIGFGDYSPATHLGRALLFPMAVGGILFVGLIVASVHDVVLESGSHKISRRNVEKARQKIVGQMDENGGTVSTSPTKKQGVDENASKRERGEQEFDLLRQVQCNAQWANTVIALTFSAGAWLTLWIVGAVVFWQAEMSTQQWKYFESLYFTYAAFTTIGYGYYSPQNNAAIPAFVLWSMLALPTLTVLIGAIGNTISEGVNGLTLWLGEKLPPKTPFLKNVKNQANKKKKEEDGDFTPAKPPGFMEEGKQEQQLGDDTTGQAVQGIAGDEHPEGDENKARMGEKYRGYLLIKELQKVVDHVDASPPRKYTYAEWRWFLLLLEEDVKEWSWLDAHSPIMPVEGTDEPKWVMQRLMKKLENQLKGVGDEKTGRK</sequence>
<reference evidence="12 13" key="1">
    <citation type="submission" date="2023-08" db="EMBL/GenBank/DDBJ databases">
        <title>Black Yeasts Isolated from many extreme environments.</title>
        <authorList>
            <person name="Coleine C."/>
            <person name="Stajich J.E."/>
            <person name="Selbmann L."/>
        </authorList>
    </citation>
    <scope>NUCLEOTIDE SEQUENCE [LARGE SCALE GENOMIC DNA]</scope>
    <source>
        <strain evidence="12 13">CCFEE 5885</strain>
    </source>
</reference>
<evidence type="ECO:0000256" key="4">
    <source>
        <dbReference type="ARBA" id="ARBA00022989"/>
    </source>
</evidence>
<feature type="transmembrane region" description="Helical" evidence="10">
    <location>
        <begin position="94"/>
        <end position="116"/>
    </location>
</feature>
<dbReference type="Proteomes" id="UP001345013">
    <property type="component" value="Unassembled WGS sequence"/>
</dbReference>
<dbReference type="Pfam" id="PF07885">
    <property type="entry name" value="Ion_trans_2"/>
    <property type="match status" value="2"/>
</dbReference>
<feature type="compositionally biased region" description="Basic and acidic residues" evidence="9">
    <location>
        <begin position="512"/>
        <end position="523"/>
    </location>
</feature>
<dbReference type="PANTHER" id="PTHR11003">
    <property type="entry name" value="POTASSIUM CHANNEL, SUBFAMILY K"/>
    <property type="match status" value="1"/>
</dbReference>
<evidence type="ECO:0000256" key="9">
    <source>
        <dbReference type="SAM" id="MobiDB-lite"/>
    </source>
</evidence>
<protein>
    <submittedName>
        <fullName evidence="12">Potassium channel</fullName>
    </submittedName>
</protein>
<feature type="transmembrane region" description="Helical" evidence="10">
    <location>
        <begin position="230"/>
        <end position="249"/>
    </location>
</feature>
<comment type="caution">
    <text evidence="12">The sequence shown here is derived from an EMBL/GenBank/DDBJ whole genome shotgun (WGS) entry which is preliminary data.</text>
</comment>
<feature type="domain" description="Potassium channel" evidence="11">
    <location>
        <begin position="366"/>
        <end position="441"/>
    </location>
</feature>
<dbReference type="Gene3D" id="1.10.287.70">
    <property type="match status" value="2"/>
</dbReference>
<feature type="compositionally biased region" description="Basic and acidic residues" evidence="9">
    <location>
        <begin position="323"/>
        <end position="332"/>
    </location>
</feature>
<feature type="compositionally biased region" description="Polar residues" evidence="9">
    <location>
        <begin position="495"/>
        <end position="506"/>
    </location>
</feature>
<feature type="region of interest" description="Disordered" evidence="9">
    <location>
        <begin position="1"/>
        <end position="30"/>
    </location>
</feature>
<proteinExistence type="inferred from homology"/>
<dbReference type="PANTHER" id="PTHR11003:SF301">
    <property type="entry name" value="POTASSIUM CHANNEL PROTEIN"/>
    <property type="match status" value="1"/>
</dbReference>
<keyword evidence="2 8" id="KW-0813">Transport</keyword>
<feature type="region of interest" description="Disordered" evidence="9">
    <location>
        <begin position="309"/>
        <end position="332"/>
    </location>
</feature>
<keyword evidence="3 8" id="KW-0812">Transmembrane</keyword>
<feature type="transmembrane region" description="Helical" evidence="10">
    <location>
        <begin position="261"/>
        <end position="280"/>
    </location>
</feature>
<feature type="domain" description="Potassium channel" evidence="11">
    <location>
        <begin position="212"/>
        <end position="284"/>
    </location>
</feature>